<accession>A0A378QMT1</accession>
<organism evidence="2 4">
    <name type="scientific">Moraxella equi</name>
    <dbReference type="NCBI Taxonomy" id="60442"/>
    <lineage>
        <taxon>Bacteria</taxon>
        <taxon>Pseudomonadati</taxon>
        <taxon>Pseudomonadota</taxon>
        <taxon>Gammaproteobacteria</taxon>
        <taxon>Moraxellales</taxon>
        <taxon>Moraxellaceae</taxon>
        <taxon>Moraxella</taxon>
    </lineage>
</organism>
<sequence length="148" mass="17825">MGKWEYKGIEDEYFHYTSDIEYRDDGILSEKSIVYQWDKDDDFYQIDTVRMLFKYRVMGDKVVYYDGIVQSYAVDMPNLDESVYYLSERDELINSIVVMERSEAEQMISEDMISRIRFLDKDTYITAFESIDEDFPTDIENNHCKRKI</sequence>
<keyword evidence="3" id="KW-1185">Reference proteome</keyword>
<evidence type="ECO:0000313" key="1">
    <source>
        <dbReference type="EMBL" id="OPH38789.1"/>
    </source>
</evidence>
<evidence type="ECO:0000313" key="3">
    <source>
        <dbReference type="Proteomes" id="UP000190777"/>
    </source>
</evidence>
<gene>
    <name evidence="1" type="ORF">B5J93_05620</name>
    <name evidence="2" type="ORF">NCTC11012_00379</name>
</gene>
<dbReference type="EMBL" id="MXAP01000050">
    <property type="protein sequence ID" value="OPH38789.1"/>
    <property type="molecule type" value="Genomic_DNA"/>
</dbReference>
<evidence type="ECO:0000313" key="4">
    <source>
        <dbReference type="Proteomes" id="UP000254618"/>
    </source>
</evidence>
<dbReference type="Proteomes" id="UP000254618">
    <property type="component" value="Unassembled WGS sequence"/>
</dbReference>
<name>A0A378QMT1_9GAMM</name>
<dbReference type="Proteomes" id="UP000190777">
    <property type="component" value="Unassembled WGS sequence"/>
</dbReference>
<evidence type="ECO:0000313" key="2">
    <source>
        <dbReference type="EMBL" id="STZ02155.1"/>
    </source>
</evidence>
<reference evidence="2 4" key="2">
    <citation type="submission" date="2018-06" db="EMBL/GenBank/DDBJ databases">
        <authorList>
            <consortium name="Pathogen Informatics"/>
            <person name="Doyle S."/>
        </authorList>
    </citation>
    <scope>NUCLEOTIDE SEQUENCE [LARGE SCALE GENOMIC DNA]</scope>
    <source>
        <strain evidence="2 4">NCTC11012</strain>
    </source>
</reference>
<proteinExistence type="predicted"/>
<dbReference type="EMBL" id="UGQF01000001">
    <property type="protein sequence ID" value="STZ02155.1"/>
    <property type="molecule type" value="Genomic_DNA"/>
</dbReference>
<dbReference type="AlphaFoldDB" id="A0A378QMT1"/>
<reference evidence="1 3" key="1">
    <citation type="submission" date="2017-03" db="EMBL/GenBank/DDBJ databases">
        <title>Draft genome sequence of Moraxella equi CCUG 4950T type strain.</title>
        <authorList>
            <person name="Salva-Serra F."/>
            <person name="Engstrom-Jakobsson H."/>
            <person name="Thorell K."/>
            <person name="Jaen-Luchoro D."/>
            <person name="Gonzales-Siles L."/>
            <person name="Karlsson R."/>
            <person name="Yazdan S."/>
            <person name="Boulund F."/>
            <person name="Johnning A."/>
            <person name="Engstrand L."/>
            <person name="Kristiansson E."/>
            <person name="Moore E."/>
        </authorList>
    </citation>
    <scope>NUCLEOTIDE SEQUENCE [LARGE SCALE GENOMIC DNA]</scope>
    <source>
        <strain evidence="1 3">CCUG 4950</strain>
    </source>
</reference>
<protein>
    <submittedName>
        <fullName evidence="2">Uncharacterized protein</fullName>
    </submittedName>
</protein>
<dbReference type="RefSeq" id="WP_079325358.1">
    <property type="nucleotide sequence ID" value="NZ_MXAP01000050.1"/>
</dbReference>